<dbReference type="Gene3D" id="3.80.10.10">
    <property type="entry name" value="Ribonuclease Inhibitor"/>
    <property type="match status" value="1"/>
</dbReference>
<sequence length="824" mass="94382">MTAEPIYKINSFISHGDAYKTLTQTQFRDCSIARESFENGKEAYAAHNYTKAIESYTRTIESLTSNLSMVLMHRAAAFEMKNKYDLAFLDGQRAINNINITNIANDSDNISSVRDAYVTTSNVLIHKNQLKEAASKYQQALEIIPSTSTHHLELVQRHRQVTIEIQNRNIWLIQYLPHEVISRIISFLSFSERGQLALTCRFWCNFILDQYSDMWRTIDPMDPKFPTQLTSIQRSLRSVVPHRVGKVKLYLENKRNATTRRDAQNSYNNVEMLTNDDDYNKQCNVEYRSKMIFSTIFERNWNSIPKFEFVNPNKQQVCDILRLNSRSVKYLKFINNIDNGYHEEALIDAVQVCSGLVSVTSQMNKPAPSILCILYKLPASNLCLTTLELLCEMTTHSFAQLLRNTPSLTNLLLDANKMRQYAETLNIIITHCPALNTLSYKTQNLPDYSHLTTYTAYPPIGQAASASSTKGLKMLDFSILYHGTETDHEANDQALETLFKNSRDSLDYLKIGLREASIANCRSLSSLVQFGMPHLRQLLIDIPEFQVQHFGSRQLAKLILGCPSLEMVNIWRGCGIWHDRVLYALATLRNLDSLIISAEHVELFCYGPNDRREQYPDYESVISNRGMEALISGARSMTKFSFYAGDIDVYYYPFMKELASIISARSNIHELNIGFGEITNDQLVQILRRLKGSQVRILKTDVSEEIDDKVIKVLADLSITVEELFIQDPFGDISKSQLAQLLDQASYPFNVKIKIRQNSYMKGSKPDTTETIYSQRRIHSKIITATNDEEDPYAKYAIQQYYDEEELDDLRCGVCGQISAINYH</sequence>
<dbReference type="Pfam" id="PF12937">
    <property type="entry name" value="F-box-like"/>
    <property type="match status" value="1"/>
</dbReference>
<dbReference type="SUPFAM" id="SSF48452">
    <property type="entry name" value="TPR-like"/>
    <property type="match status" value="1"/>
</dbReference>
<dbReference type="OrthoDB" id="2240266at2759"/>
<feature type="domain" description="F-box" evidence="2">
    <location>
        <begin position="170"/>
        <end position="218"/>
    </location>
</feature>
<dbReference type="Gene3D" id="1.25.40.10">
    <property type="entry name" value="Tetratricopeptide repeat domain"/>
    <property type="match status" value="1"/>
</dbReference>
<evidence type="ECO:0000256" key="1">
    <source>
        <dbReference type="PROSITE-ProRule" id="PRU00339"/>
    </source>
</evidence>
<name>A0A8H7SEM9_9FUNG</name>
<dbReference type="InterPro" id="IPR036047">
    <property type="entry name" value="F-box-like_dom_sf"/>
</dbReference>
<dbReference type="CDD" id="cd09917">
    <property type="entry name" value="F-box_SF"/>
    <property type="match status" value="1"/>
</dbReference>
<keyword evidence="1" id="KW-0802">TPR repeat</keyword>
<proteinExistence type="predicted"/>
<comment type="caution">
    <text evidence="3">The sequence shown here is derived from an EMBL/GenBank/DDBJ whole genome shotgun (WGS) entry which is preliminary data.</text>
</comment>
<dbReference type="PANTHER" id="PTHR31639:SF256">
    <property type="entry name" value="OS07G0242900 PROTEIN"/>
    <property type="match status" value="1"/>
</dbReference>
<accession>A0A8H7SEM9</accession>
<dbReference type="EMBL" id="JAEPRB010000001">
    <property type="protein sequence ID" value="KAG2228220.1"/>
    <property type="molecule type" value="Genomic_DNA"/>
</dbReference>
<dbReference type="PANTHER" id="PTHR31639">
    <property type="entry name" value="F-BOX PROTEIN-LIKE"/>
    <property type="match status" value="1"/>
</dbReference>
<dbReference type="AlphaFoldDB" id="A0A8H7SEM9"/>
<dbReference type="Proteomes" id="UP000646827">
    <property type="component" value="Unassembled WGS sequence"/>
</dbReference>
<organism evidence="3 4">
    <name type="scientific">Circinella minor</name>
    <dbReference type="NCBI Taxonomy" id="1195481"/>
    <lineage>
        <taxon>Eukaryota</taxon>
        <taxon>Fungi</taxon>
        <taxon>Fungi incertae sedis</taxon>
        <taxon>Mucoromycota</taxon>
        <taxon>Mucoromycotina</taxon>
        <taxon>Mucoromycetes</taxon>
        <taxon>Mucorales</taxon>
        <taxon>Lichtheimiaceae</taxon>
        <taxon>Circinella</taxon>
    </lineage>
</organism>
<dbReference type="Gene3D" id="1.20.1280.50">
    <property type="match status" value="1"/>
</dbReference>
<dbReference type="InterPro" id="IPR011990">
    <property type="entry name" value="TPR-like_helical_dom_sf"/>
</dbReference>
<feature type="repeat" description="TPR" evidence="1">
    <location>
        <begin position="114"/>
        <end position="147"/>
    </location>
</feature>
<reference evidence="3 4" key="1">
    <citation type="submission" date="2020-12" db="EMBL/GenBank/DDBJ databases">
        <title>Metabolic potential, ecology and presence of endohyphal bacteria is reflected in genomic diversity of Mucoromycotina.</title>
        <authorList>
            <person name="Muszewska A."/>
            <person name="Okrasinska A."/>
            <person name="Steczkiewicz K."/>
            <person name="Drgas O."/>
            <person name="Orlowska M."/>
            <person name="Perlinska-Lenart U."/>
            <person name="Aleksandrzak-Piekarczyk T."/>
            <person name="Szatraj K."/>
            <person name="Zielenkiewicz U."/>
            <person name="Pilsyk S."/>
            <person name="Malc E."/>
            <person name="Mieczkowski P."/>
            <person name="Kruszewska J.S."/>
            <person name="Biernat P."/>
            <person name="Pawlowska J."/>
        </authorList>
    </citation>
    <scope>NUCLEOTIDE SEQUENCE [LARGE SCALE GENOMIC DNA]</scope>
    <source>
        <strain evidence="3 4">CBS 142.35</strain>
    </source>
</reference>
<dbReference type="PROSITE" id="PS50181">
    <property type="entry name" value="FBOX"/>
    <property type="match status" value="1"/>
</dbReference>
<dbReference type="SUPFAM" id="SSF52047">
    <property type="entry name" value="RNI-like"/>
    <property type="match status" value="1"/>
</dbReference>
<evidence type="ECO:0000259" key="2">
    <source>
        <dbReference type="PROSITE" id="PS50181"/>
    </source>
</evidence>
<dbReference type="SMART" id="SM00256">
    <property type="entry name" value="FBOX"/>
    <property type="match status" value="1"/>
</dbReference>
<dbReference type="InterPro" id="IPR019734">
    <property type="entry name" value="TPR_rpt"/>
</dbReference>
<protein>
    <recommendedName>
        <fullName evidence="2">F-box domain-containing protein</fullName>
    </recommendedName>
</protein>
<dbReference type="InterPro" id="IPR001810">
    <property type="entry name" value="F-box_dom"/>
</dbReference>
<evidence type="ECO:0000313" key="4">
    <source>
        <dbReference type="Proteomes" id="UP000646827"/>
    </source>
</evidence>
<keyword evidence="4" id="KW-1185">Reference proteome</keyword>
<dbReference type="PROSITE" id="PS50005">
    <property type="entry name" value="TPR"/>
    <property type="match status" value="1"/>
</dbReference>
<evidence type="ECO:0000313" key="3">
    <source>
        <dbReference type="EMBL" id="KAG2228220.1"/>
    </source>
</evidence>
<dbReference type="InterPro" id="IPR032675">
    <property type="entry name" value="LRR_dom_sf"/>
</dbReference>
<gene>
    <name evidence="3" type="ORF">INT45_011012</name>
</gene>
<dbReference type="SUPFAM" id="SSF81383">
    <property type="entry name" value="F-box domain"/>
    <property type="match status" value="1"/>
</dbReference>